<protein>
    <submittedName>
        <fullName evidence="1">Uncharacterized protein</fullName>
    </submittedName>
</protein>
<organism evidence="1 2">
    <name type="scientific">Trichonephila inaurata madagascariensis</name>
    <dbReference type="NCBI Taxonomy" id="2747483"/>
    <lineage>
        <taxon>Eukaryota</taxon>
        <taxon>Metazoa</taxon>
        <taxon>Ecdysozoa</taxon>
        <taxon>Arthropoda</taxon>
        <taxon>Chelicerata</taxon>
        <taxon>Arachnida</taxon>
        <taxon>Araneae</taxon>
        <taxon>Araneomorphae</taxon>
        <taxon>Entelegynae</taxon>
        <taxon>Araneoidea</taxon>
        <taxon>Nephilidae</taxon>
        <taxon>Trichonephila</taxon>
        <taxon>Trichonephila inaurata</taxon>
    </lineage>
</organism>
<dbReference type="Proteomes" id="UP000886998">
    <property type="component" value="Unassembled WGS sequence"/>
</dbReference>
<dbReference type="AlphaFoldDB" id="A0A8X6YT20"/>
<name>A0A8X6YT20_9ARAC</name>
<proteinExistence type="predicted"/>
<keyword evidence="2" id="KW-1185">Reference proteome</keyword>
<reference evidence="1" key="1">
    <citation type="submission" date="2020-08" db="EMBL/GenBank/DDBJ databases">
        <title>Multicomponent nature underlies the extraordinary mechanical properties of spider dragline silk.</title>
        <authorList>
            <person name="Kono N."/>
            <person name="Nakamura H."/>
            <person name="Mori M."/>
            <person name="Yoshida Y."/>
            <person name="Ohtoshi R."/>
            <person name="Malay A.D."/>
            <person name="Moran D.A.P."/>
            <person name="Tomita M."/>
            <person name="Numata K."/>
            <person name="Arakawa K."/>
        </authorList>
    </citation>
    <scope>NUCLEOTIDE SEQUENCE</scope>
</reference>
<gene>
    <name evidence="1" type="ORF">TNIN_120851</name>
</gene>
<comment type="caution">
    <text evidence="1">The sequence shown here is derived from an EMBL/GenBank/DDBJ whole genome shotgun (WGS) entry which is preliminary data.</text>
</comment>
<evidence type="ECO:0000313" key="2">
    <source>
        <dbReference type="Proteomes" id="UP000886998"/>
    </source>
</evidence>
<accession>A0A8X6YT20</accession>
<evidence type="ECO:0000313" key="1">
    <source>
        <dbReference type="EMBL" id="GFY77918.1"/>
    </source>
</evidence>
<dbReference type="EMBL" id="BMAV01022704">
    <property type="protein sequence ID" value="GFY77918.1"/>
    <property type="molecule type" value="Genomic_DNA"/>
</dbReference>
<sequence length="121" mass="13881">MPGFKMLAVLTIELREFALQGLRRDILSLIPSNTVTLDYNKMRKKITIESKSSTLHKCPNVSYPKINILYSFPKSLSMSNFLSISSKREIAFPLELSNYEGLPFIPDLTPNLFRSLHLKVY</sequence>